<feature type="transmembrane region" description="Helical" evidence="1">
    <location>
        <begin position="6"/>
        <end position="24"/>
    </location>
</feature>
<dbReference type="SUPFAM" id="SSF75011">
    <property type="entry name" value="3-carboxy-cis,cis-mucoante lactonizing enzyme"/>
    <property type="match status" value="1"/>
</dbReference>
<dbReference type="EMBL" id="FOKV01000002">
    <property type="protein sequence ID" value="SFC03285.1"/>
    <property type="molecule type" value="Genomic_DNA"/>
</dbReference>
<keyword evidence="1" id="KW-1133">Transmembrane helix</keyword>
<evidence type="ECO:0000313" key="2">
    <source>
        <dbReference type="EMBL" id="SFC03285.1"/>
    </source>
</evidence>
<evidence type="ECO:0000256" key="1">
    <source>
        <dbReference type="SAM" id="Phobius"/>
    </source>
</evidence>
<organism evidence="2 3">
    <name type="scientific">Zunongwangia mangrovi</name>
    <dbReference type="NCBI Taxonomy" id="1334022"/>
    <lineage>
        <taxon>Bacteria</taxon>
        <taxon>Pseudomonadati</taxon>
        <taxon>Bacteroidota</taxon>
        <taxon>Flavobacteriia</taxon>
        <taxon>Flavobacteriales</taxon>
        <taxon>Flavobacteriaceae</taxon>
        <taxon>Zunongwangia</taxon>
    </lineage>
</organism>
<dbReference type="AlphaFoldDB" id="A0A1I1FVE2"/>
<keyword evidence="3" id="KW-1185">Reference proteome</keyword>
<dbReference type="STRING" id="1334022.SAMN04487907_10211"/>
<dbReference type="RefSeq" id="WP_139219149.1">
    <property type="nucleotide sequence ID" value="NZ_FOKV01000002.1"/>
</dbReference>
<name>A0A1I1FVE2_9FLAO</name>
<dbReference type="OrthoDB" id="5292493at2"/>
<accession>A0A1I1FVE2</accession>
<gene>
    <name evidence="2" type="ORF">SAMN04487907_10211</name>
</gene>
<evidence type="ECO:0008006" key="4">
    <source>
        <dbReference type="Google" id="ProtNLM"/>
    </source>
</evidence>
<evidence type="ECO:0000313" key="3">
    <source>
        <dbReference type="Proteomes" id="UP000199438"/>
    </source>
</evidence>
<proteinExistence type="predicted"/>
<keyword evidence="1" id="KW-0812">Transmembrane</keyword>
<reference evidence="3" key="1">
    <citation type="submission" date="2016-10" db="EMBL/GenBank/DDBJ databases">
        <authorList>
            <person name="Varghese N."/>
            <person name="Submissions S."/>
        </authorList>
    </citation>
    <scope>NUCLEOTIDE SEQUENCE [LARGE SCALE GENOMIC DNA]</scope>
    <source>
        <strain evidence="3">DSM 24499</strain>
    </source>
</reference>
<dbReference type="Proteomes" id="UP000199438">
    <property type="component" value="Unassembled WGS sequence"/>
</dbReference>
<keyword evidence="1" id="KW-0472">Membrane</keyword>
<sequence>MMNRIVAAIAIGILGLVAIIYFTMDFPFSLERKDFEPEYSVEQKWDMPNRLEEISGMDFVDNYRMAAIQDEEGIIFIYNLSTKKIEREIDFGKSGDYEGLAIVENDAFVLRSDGVIFEVDNYLAENPNVTKYETFIKAKHNAEGLCADLKNDCLLLAVKDRDPLSNNIKGIYAFDLKTKKLLQTPAYAIDLEDPIFENVKTKNKLTVMMPSEVNINPKTGEVYITDGRNPKLLILSPDGDSKKLYLLKREQFYQPEGLAFRKNGDFFISNEGHSDPANILKVDLK</sequence>
<protein>
    <recommendedName>
        <fullName evidence="4">SdiA-regulated</fullName>
    </recommendedName>
</protein>